<dbReference type="RefSeq" id="XP_035828739.1">
    <property type="nucleotide sequence ID" value="XM_035972846.1"/>
</dbReference>
<dbReference type="Gene3D" id="3.30.40.100">
    <property type="match status" value="1"/>
</dbReference>
<dbReference type="Gene3D" id="1.10.10.10">
    <property type="entry name" value="Winged helix-like DNA-binding domain superfamily/Winged helix DNA-binding domain"/>
    <property type="match status" value="1"/>
</dbReference>
<protein>
    <submittedName>
        <fullName evidence="13">Lysine-specific histone demethylase 1B</fullName>
    </submittedName>
</protein>
<dbReference type="InterPro" id="IPR050281">
    <property type="entry name" value="Flavin_monoamine_oxidase"/>
</dbReference>
<evidence type="ECO:0000256" key="6">
    <source>
        <dbReference type="ARBA" id="ARBA00022827"/>
    </source>
</evidence>
<dbReference type="SUPFAM" id="SSF54373">
    <property type="entry name" value="FAD-linked reductases, C-terminal domain"/>
    <property type="match status" value="1"/>
</dbReference>
<dbReference type="InterPro" id="IPR009057">
    <property type="entry name" value="Homeodomain-like_sf"/>
</dbReference>
<dbReference type="GeneID" id="101859365"/>
<gene>
    <name evidence="13" type="primary">LOC101859365</name>
</gene>
<evidence type="ECO:0000256" key="4">
    <source>
        <dbReference type="ARBA" id="ARBA00022723"/>
    </source>
</evidence>
<comment type="similarity">
    <text evidence="2">Belongs to the flavin monoamine oxidase family.</text>
</comment>
<keyword evidence="5" id="KW-0863">Zinc-finger</keyword>
<keyword evidence="7" id="KW-0862">Zinc</keyword>
<dbReference type="PANTHER" id="PTHR10742:SF410">
    <property type="entry name" value="LYSINE-SPECIFIC HISTONE DEMETHYLASE 2"/>
    <property type="match status" value="1"/>
</dbReference>
<comment type="cofactor">
    <cofactor evidence="1">
        <name>FAD</name>
        <dbReference type="ChEBI" id="CHEBI:57692"/>
    </cofactor>
</comment>
<evidence type="ECO:0000259" key="10">
    <source>
        <dbReference type="PROSITE" id="PS50934"/>
    </source>
</evidence>
<dbReference type="Pfam" id="PF01593">
    <property type="entry name" value="Amino_oxidase"/>
    <property type="match status" value="1"/>
</dbReference>
<reference evidence="13" key="1">
    <citation type="submission" date="2025-08" db="UniProtKB">
        <authorList>
            <consortium name="RefSeq"/>
        </authorList>
    </citation>
    <scope>IDENTIFICATION</scope>
</reference>
<evidence type="ECO:0000256" key="3">
    <source>
        <dbReference type="ARBA" id="ARBA00022630"/>
    </source>
</evidence>
<dbReference type="Gene3D" id="3.50.50.60">
    <property type="entry name" value="FAD/NAD(P)-binding domain"/>
    <property type="match status" value="2"/>
</dbReference>
<keyword evidence="3" id="KW-0285">Flavoprotein</keyword>
<dbReference type="Pfam" id="PF04433">
    <property type="entry name" value="SWIRM"/>
    <property type="match status" value="1"/>
</dbReference>
<dbReference type="InterPro" id="IPR036188">
    <property type="entry name" value="FAD/NAD-bd_sf"/>
</dbReference>
<evidence type="ECO:0000256" key="9">
    <source>
        <dbReference type="SAM" id="MobiDB-lite"/>
    </source>
</evidence>
<dbReference type="PANTHER" id="PTHR10742">
    <property type="entry name" value="FLAVIN MONOAMINE OXIDASE"/>
    <property type="match status" value="1"/>
</dbReference>
<dbReference type="Proteomes" id="UP000694888">
    <property type="component" value="Unplaced"/>
</dbReference>
<dbReference type="Pfam" id="PF07496">
    <property type="entry name" value="zf-CW"/>
    <property type="match status" value="1"/>
</dbReference>
<evidence type="ECO:0000256" key="8">
    <source>
        <dbReference type="ARBA" id="ARBA00023002"/>
    </source>
</evidence>
<keyword evidence="12" id="KW-1185">Reference proteome</keyword>
<evidence type="ECO:0000256" key="7">
    <source>
        <dbReference type="ARBA" id="ARBA00022833"/>
    </source>
</evidence>
<evidence type="ECO:0000256" key="2">
    <source>
        <dbReference type="ARBA" id="ARBA00005995"/>
    </source>
</evidence>
<evidence type="ECO:0000256" key="1">
    <source>
        <dbReference type="ARBA" id="ARBA00001974"/>
    </source>
</evidence>
<dbReference type="SUPFAM" id="SSF51905">
    <property type="entry name" value="FAD/NAD(P)-binding domain"/>
    <property type="match status" value="1"/>
</dbReference>
<dbReference type="InterPro" id="IPR036388">
    <property type="entry name" value="WH-like_DNA-bd_sf"/>
</dbReference>
<dbReference type="InterPro" id="IPR011124">
    <property type="entry name" value="Znf_CW"/>
</dbReference>
<evidence type="ECO:0000313" key="13">
    <source>
        <dbReference type="RefSeq" id="XP_035828739.1"/>
    </source>
</evidence>
<dbReference type="InterPro" id="IPR002937">
    <property type="entry name" value="Amino_oxidase"/>
</dbReference>
<keyword evidence="6" id="KW-0274">FAD</keyword>
<feature type="region of interest" description="Disordered" evidence="9">
    <location>
        <begin position="1"/>
        <end position="31"/>
    </location>
</feature>
<dbReference type="SUPFAM" id="SSF46689">
    <property type="entry name" value="Homeodomain-like"/>
    <property type="match status" value="1"/>
</dbReference>
<dbReference type="PROSITE" id="PS50934">
    <property type="entry name" value="SWIRM"/>
    <property type="match status" value="1"/>
</dbReference>
<feature type="domain" description="CW-type" evidence="11">
    <location>
        <begin position="109"/>
        <end position="171"/>
    </location>
</feature>
<accession>A0ABM1W246</accession>
<keyword evidence="8" id="KW-0560">Oxidoreductase</keyword>
<proteinExistence type="inferred from homology"/>
<evidence type="ECO:0000259" key="11">
    <source>
        <dbReference type="PROSITE" id="PS51050"/>
    </source>
</evidence>
<evidence type="ECO:0000313" key="12">
    <source>
        <dbReference type="Proteomes" id="UP000694888"/>
    </source>
</evidence>
<feature type="compositionally biased region" description="Basic residues" evidence="9">
    <location>
        <begin position="1"/>
        <end position="12"/>
    </location>
</feature>
<dbReference type="PROSITE" id="PS51050">
    <property type="entry name" value="ZF_CW"/>
    <property type="match status" value="1"/>
</dbReference>
<organism evidence="12 13">
    <name type="scientific">Aplysia californica</name>
    <name type="common">California sea hare</name>
    <dbReference type="NCBI Taxonomy" id="6500"/>
    <lineage>
        <taxon>Eukaryota</taxon>
        <taxon>Metazoa</taxon>
        <taxon>Spiralia</taxon>
        <taxon>Lophotrochozoa</taxon>
        <taxon>Mollusca</taxon>
        <taxon>Gastropoda</taxon>
        <taxon>Heterobranchia</taxon>
        <taxon>Euthyneura</taxon>
        <taxon>Tectipleura</taxon>
        <taxon>Aplysiida</taxon>
        <taxon>Aplysioidea</taxon>
        <taxon>Aplysiidae</taxon>
        <taxon>Aplysia</taxon>
    </lineage>
</organism>
<keyword evidence="4" id="KW-0479">Metal-binding</keyword>
<feature type="domain" description="SWIRM" evidence="10">
    <location>
        <begin position="235"/>
        <end position="334"/>
    </location>
</feature>
<dbReference type="InterPro" id="IPR007526">
    <property type="entry name" value="SWIRM"/>
</dbReference>
<sequence>MKRSARQQKPNKKYFVEEEGSSDGPKRKCGRSGCPATVPICFAGVSERCCGSSWTSRWYHVTLGEHFCNECFEHYYRSHKAGYADFTAWKRKWSAHARTEGSVVAFMMEQIVPYWVQCQKKECGKWRQLSRDVDLTPEFIRMFQCGSTNGTNNNNKKGKQDPCYAPQDERVHFVHSPLWLIQNKCTPYLKKSPAAPFLTAYYADGVGLSPTENAAALSKAEKKKLCPYVLPFPKADHPLHAFAVTPDMMTEVEIESFPLLAQECPYMYLAVRNLIMSLWTLNPKEWLTKEKCTEYLICRGLARVSCVEQLPQVLAFLTHHDLINQGLVTPPANLTEPFTSLHQGSSVLIVGAGASGLAAARLLSIHGVKVTVLEAKGCIGGRVCDQDVEGSTVSFSGQWLNGCVNNPVAVIAYQAGIDLEQPNDDCRLITEDGNVIEDSLDRRIEFHYNAILDIIAEWRKGREDKADVDLLTKFKEFHQQFISETQGFFTHVSLCILKLVLFLQSSWCFVYIFFMRTQEQQSTVLSSCFAFVVHSPFLEPGPHVKGVFSQEEEQVMEFHLSNLEFACGCSLDQLSSLRWDQNEEMPQFAGARTHVASGFGSILKKFADGLDVRLNTQVTGIDYTGSEVTVTTESGQNFSAQMVILSLPLAVLNSGVVTFQPALPDSKMKAIEAVGAGQVEKLILQFDQNFWSEKIKGKTMFGHVPGPTPQRGLFSIFHDVSKPQNASTSSKHTLVTYLVGQGLSLMHDQSDQEVVTKCVCLLREMFPEKDIPDPSWYHMTHWGRDPHIGMAYSYLPVGAPKNAHSNLAEEVDSRLFFAGEATHHQFPQTVAGAYLSGVREARKVLTVLEQTH</sequence>
<name>A0ABM1W246_APLCA</name>
<evidence type="ECO:0000256" key="5">
    <source>
        <dbReference type="ARBA" id="ARBA00022771"/>
    </source>
</evidence>